<dbReference type="Proteomes" id="UP000217676">
    <property type="component" value="Chromosome"/>
</dbReference>
<feature type="compositionally biased region" description="Polar residues" evidence="1">
    <location>
        <begin position="1"/>
        <end position="10"/>
    </location>
</feature>
<proteinExistence type="predicted"/>
<protein>
    <submittedName>
        <fullName evidence="2">Uncharacterized protein</fullName>
    </submittedName>
</protein>
<evidence type="ECO:0000256" key="1">
    <source>
        <dbReference type="SAM" id="MobiDB-lite"/>
    </source>
</evidence>
<keyword evidence="3" id="KW-1185">Reference proteome</keyword>
<accession>A0A160P6P0</accession>
<gene>
    <name evidence="2" type="ORF">SLA_5866</name>
</gene>
<evidence type="ECO:0000313" key="2">
    <source>
        <dbReference type="EMBL" id="BAU86735.1"/>
    </source>
</evidence>
<organism evidence="2 3">
    <name type="scientific">Streptomyces laurentii</name>
    <dbReference type="NCBI Taxonomy" id="39478"/>
    <lineage>
        <taxon>Bacteria</taxon>
        <taxon>Bacillati</taxon>
        <taxon>Actinomycetota</taxon>
        <taxon>Actinomycetes</taxon>
        <taxon>Kitasatosporales</taxon>
        <taxon>Streptomycetaceae</taxon>
        <taxon>Streptomyces</taxon>
    </lineage>
</organism>
<reference evidence="2 3" key="1">
    <citation type="journal article" date="2016" name="Genome Announc.">
        <title>Complete Genome Sequence of Thiostrepton-Producing Streptomyces laurentii ATCC 31255.</title>
        <authorList>
            <person name="Doi K."/>
            <person name="Fujino Y."/>
            <person name="Nagayoshi Y."/>
            <person name="Ohshima T."/>
            <person name="Ogata S."/>
        </authorList>
    </citation>
    <scope>NUCLEOTIDE SEQUENCE [LARGE SCALE GENOMIC DNA]</scope>
    <source>
        <strain evidence="2 3">ATCC 31255</strain>
    </source>
</reference>
<dbReference type="KEGG" id="slau:SLA_5866"/>
<feature type="region of interest" description="Disordered" evidence="1">
    <location>
        <begin position="1"/>
        <end position="29"/>
    </location>
</feature>
<sequence length="87" mass="8759">MTWSPTSNGPCVSARFASDSDDSAGGTTVTGTSVVQVPVVAQVPLVPGVTALRRCRSPVSGSLTVTLYVRVTVAPTASGPDQLSVSP</sequence>
<name>A0A160P6P0_STRLU</name>
<dbReference type="AlphaFoldDB" id="A0A160P6P0"/>
<dbReference type="EMBL" id="AP017424">
    <property type="protein sequence ID" value="BAU86735.1"/>
    <property type="molecule type" value="Genomic_DNA"/>
</dbReference>
<evidence type="ECO:0000313" key="3">
    <source>
        <dbReference type="Proteomes" id="UP000217676"/>
    </source>
</evidence>